<proteinExistence type="predicted"/>
<dbReference type="AlphaFoldDB" id="A0A1G2HTB5"/>
<keyword evidence="1" id="KW-1133">Transmembrane helix</keyword>
<feature type="transmembrane region" description="Helical" evidence="1">
    <location>
        <begin position="25"/>
        <end position="43"/>
    </location>
</feature>
<keyword evidence="1" id="KW-0812">Transmembrane</keyword>
<evidence type="ECO:0000256" key="1">
    <source>
        <dbReference type="SAM" id="Phobius"/>
    </source>
</evidence>
<dbReference type="EMBL" id="MHOP01000028">
    <property type="protein sequence ID" value="OGZ65118.1"/>
    <property type="molecule type" value="Genomic_DNA"/>
</dbReference>
<sequence>MTLQEPYNQPKVTIELTSKSLKRNFIISWLIFFVGIALFFIGIPFAKSLGLIMILVGVAWFIVTKIKTWWNHK</sequence>
<evidence type="ECO:0000313" key="3">
    <source>
        <dbReference type="Proteomes" id="UP000178774"/>
    </source>
</evidence>
<protein>
    <submittedName>
        <fullName evidence="2">Uncharacterized protein</fullName>
    </submittedName>
</protein>
<evidence type="ECO:0000313" key="2">
    <source>
        <dbReference type="EMBL" id="OGZ65118.1"/>
    </source>
</evidence>
<gene>
    <name evidence="2" type="ORF">A2822_00305</name>
</gene>
<name>A0A1G2HTB5_9BACT</name>
<comment type="caution">
    <text evidence="2">The sequence shown here is derived from an EMBL/GenBank/DDBJ whole genome shotgun (WGS) entry which is preliminary data.</text>
</comment>
<organism evidence="2 3">
    <name type="scientific">Candidatus Staskawiczbacteria bacterium RIFCSPHIGHO2_01_FULL_41_41</name>
    <dbReference type="NCBI Taxonomy" id="1802203"/>
    <lineage>
        <taxon>Bacteria</taxon>
        <taxon>Candidatus Staskawicziibacteriota</taxon>
    </lineage>
</organism>
<feature type="transmembrane region" description="Helical" evidence="1">
    <location>
        <begin position="49"/>
        <end position="70"/>
    </location>
</feature>
<dbReference type="Proteomes" id="UP000178774">
    <property type="component" value="Unassembled WGS sequence"/>
</dbReference>
<accession>A0A1G2HTB5</accession>
<reference evidence="2 3" key="1">
    <citation type="journal article" date="2016" name="Nat. Commun.">
        <title>Thousands of microbial genomes shed light on interconnected biogeochemical processes in an aquifer system.</title>
        <authorList>
            <person name="Anantharaman K."/>
            <person name="Brown C.T."/>
            <person name="Hug L.A."/>
            <person name="Sharon I."/>
            <person name="Castelle C.J."/>
            <person name="Probst A.J."/>
            <person name="Thomas B.C."/>
            <person name="Singh A."/>
            <person name="Wilkins M.J."/>
            <person name="Karaoz U."/>
            <person name="Brodie E.L."/>
            <person name="Williams K.H."/>
            <person name="Hubbard S.S."/>
            <person name="Banfield J.F."/>
        </authorList>
    </citation>
    <scope>NUCLEOTIDE SEQUENCE [LARGE SCALE GENOMIC DNA]</scope>
</reference>
<keyword evidence="1" id="KW-0472">Membrane</keyword>